<evidence type="ECO:0000259" key="1">
    <source>
        <dbReference type="Pfam" id="PF02771"/>
    </source>
</evidence>
<dbReference type="InterPro" id="IPR013786">
    <property type="entry name" value="AcylCoA_DH/ox_N"/>
</dbReference>
<dbReference type="EMBL" id="CP068570">
    <property type="protein sequence ID" value="QQZ51923.1"/>
    <property type="molecule type" value="Genomic_DNA"/>
</dbReference>
<dbReference type="GO" id="GO:0050660">
    <property type="term" value="F:flavin adenine dinucleotide binding"/>
    <property type="evidence" value="ECO:0007669"/>
    <property type="project" value="InterPro"/>
</dbReference>
<dbReference type="GO" id="GO:0016627">
    <property type="term" value="F:oxidoreductase activity, acting on the CH-CH group of donors"/>
    <property type="evidence" value="ECO:0007669"/>
    <property type="project" value="InterPro"/>
</dbReference>
<organism evidence="2">
    <name type="scientific">Phenylobacterium glaciei</name>
    <dbReference type="NCBI Taxonomy" id="2803784"/>
    <lineage>
        <taxon>Bacteria</taxon>
        <taxon>Pseudomonadati</taxon>
        <taxon>Pseudomonadota</taxon>
        <taxon>Alphaproteobacteria</taxon>
        <taxon>Caulobacterales</taxon>
        <taxon>Caulobacteraceae</taxon>
        <taxon>Phenylobacterium</taxon>
    </lineage>
</organism>
<dbReference type="SUPFAM" id="SSF56645">
    <property type="entry name" value="Acyl-CoA dehydrogenase NM domain-like"/>
    <property type="match status" value="1"/>
</dbReference>
<name>A0A974P706_9CAUL</name>
<dbReference type="InterPro" id="IPR009100">
    <property type="entry name" value="AcylCoA_DH/oxidase_NM_dom_sf"/>
</dbReference>
<dbReference type="AlphaFoldDB" id="A0A974P706"/>
<dbReference type="Pfam" id="PF02771">
    <property type="entry name" value="Acyl-CoA_dh_N"/>
    <property type="match status" value="1"/>
</dbReference>
<protein>
    <submittedName>
        <fullName evidence="2">Acyl-CoA dehydrogenase family protein</fullName>
    </submittedName>
</protein>
<feature type="domain" description="Acyl-CoA dehydrogenase/oxidase N-terminal" evidence="1">
    <location>
        <begin position="8"/>
        <end position="56"/>
    </location>
</feature>
<dbReference type="Gene3D" id="1.10.540.10">
    <property type="entry name" value="Acyl-CoA dehydrogenase/oxidase, N-terminal domain"/>
    <property type="match status" value="1"/>
</dbReference>
<gene>
    <name evidence="2" type="ORF">JKL49_06895</name>
</gene>
<proteinExistence type="predicted"/>
<reference evidence="2" key="1">
    <citation type="submission" date="2021-01" db="EMBL/GenBank/DDBJ databases">
        <title>Genome sequence of Phenylobacterium sp. 20VBR1 isolated from a valley glaceir, Ny-Alesund, Svalbard.</title>
        <authorList>
            <person name="Thomas F.A."/>
            <person name="Krishnan K.P."/>
            <person name="Sinha R.K."/>
        </authorList>
    </citation>
    <scope>NUCLEOTIDE SEQUENCE</scope>
    <source>
        <strain evidence="2">20VBR1</strain>
    </source>
</reference>
<accession>A0A974P706</accession>
<sequence length="86" mass="9074">MRRGPHRPGADVWAALTDFGLPGIVISEEYGGLGLTLLDAALMSEALGRAVAPVPFMGTVLAPWPCGWRGRQSSNPSGCRSSPRAR</sequence>
<dbReference type="InterPro" id="IPR037069">
    <property type="entry name" value="AcylCoA_DH/ox_N_sf"/>
</dbReference>
<evidence type="ECO:0000313" key="2">
    <source>
        <dbReference type="EMBL" id="QQZ51923.1"/>
    </source>
</evidence>